<organism evidence="1 2">
    <name type="scientific">Sphingomonas endophytica</name>
    <dbReference type="NCBI Taxonomy" id="869719"/>
    <lineage>
        <taxon>Bacteria</taxon>
        <taxon>Pseudomonadati</taxon>
        <taxon>Pseudomonadota</taxon>
        <taxon>Alphaproteobacteria</taxon>
        <taxon>Sphingomonadales</taxon>
        <taxon>Sphingomonadaceae</taxon>
        <taxon>Sphingomonas</taxon>
    </lineage>
</organism>
<dbReference type="SUPFAM" id="SSF81593">
    <property type="entry name" value="Nucleotidyltransferase substrate binding subunit/domain"/>
    <property type="match status" value="1"/>
</dbReference>
<dbReference type="InterPro" id="IPR010235">
    <property type="entry name" value="HepT"/>
</dbReference>
<reference evidence="1 2" key="1">
    <citation type="submission" date="2020-08" db="EMBL/GenBank/DDBJ databases">
        <title>Genomic Encyclopedia of Type Strains, Phase IV (KMG-IV): sequencing the most valuable type-strain genomes for metagenomic binning, comparative biology and taxonomic classification.</title>
        <authorList>
            <person name="Goeker M."/>
        </authorList>
    </citation>
    <scope>NUCLEOTIDE SEQUENCE [LARGE SCALE GENOMIC DNA]</scope>
    <source>
        <strain evidence="1 2">DSM 101535</strain>
    </source>
</reference>
<gene>
    <name evidence="1" type="ORF">FHS97_003154</name>
</gene>
<comment type="caution">
    <text evidence="1">The sequence shown here is derived from an EMBL/GenBank/DDBJ whole genome shotgun (WGS) entry which is preliminary data.</text>
</comment>
<dbReference type="Pfam" id="PF08780">
    <property type="entry name" value="NTase_sub_bind"/>
    <property type="match status" value="1"/>
</dbReference>
<dbReference type="EMBL" id="JACIJN010000011">
    <property type="protein sequence ID" value="MBB5727200.1"/>
    <property type="molecule type" value="Genomic_DNA"/>
</dbReference>
<sequence length="140" mass="15719">MRDVPHSDDLATPRWRQRLDEYARALVLLRRTDAIRRARPLTEAEEAGLIQFFNLTAELGWKTMALRLRSDGIDVPAAPLPAIREAMRAGLIEDGDGWAAAIERRNRMAHVYDPAVFAALVAPIPGRFLSLFDALPGRMM</sequence>
<proteinExistence type="predicted"/>
<evidence type="ECO:0000313" key="2">
    <source>
        <dbReference type="Proteomes" id="UP000560131"/>
    </source>
</evidence>
<dbReference type="NCBIfam" id="TIGR01987">
    <property type="entry name" value="HI0074"/>
    <property type="match status" value="1"/>
</dbReference>
<accession>A0ABR6N8U7</accession>
<dbReference type="Gene3D" id="1.20.120.330">
    <property type="entry name" value="Nucleotidyltransferases domain 2"/>
    <property type="match status" value="1"/>
</dbReference>
<name>A0ABR6N8U7_9SPHN</name>
<protein>
    <submittedName>
        <fullName evidence="1">Nucleotidyltransferase substrate binding protein (TIGR01987 family)</fullName>
    </submittedName>
</protein>
<dbReference type="Proteomes" id="UP000560131">
    <property type="component" value="Unassembled WGS sequence"/>
</dbReference>
<keyword evidence="2" id="KW-1185">Reference proteome</keyword>
<evidence type="ECO:0000313" key="1">
    <source>
        <dbReference type="EMBL" id="MBB5727200.1"/>
    </source>
</evidence>
<dbReference type="RefSeq" id="WP_246346708.1">
    <property type="nucleotide sequence ID" value="NZ_BAABAR010000018.1"/>
</dbReference>